<evidence type="ECO:0000313" key="2">
    <source>
        <dbReference type="Proteomes" id="UP000662986"/>
    </source>
</evidence>
<name>A0A974W4T8_9NOCA</name>
<dbReference type="EMBL" id="CP070619">
    <property type="protein sequence ID" value="QSE90662.1"/>
    <property type="molecule type" value="Genomic_DNA"/>
</dbReference>
<dbReference type="PANTHER" id="PTHR42808">
    <property type="entry name" value="HYDROXYSTEROID DEHYDROGENASE-LIKE PROTEIN 2"/>
    <property type="match status" value="1"/>
</dbReference>
<protein>
    <submittedName>
        <fullName evidence="1">NAD(P)-dependent oxidoreductase</fullName>
    </submittedName>
</protein>
<dbReference type="Proteomes" id="UP000662986">
    <property type="component" value="Chromosome"/>
</dbReference>
<sequence length="265" mass="27913">MSGGSRGIGLAILVAAAREGANAVILAKTDTPDPRLPGTVHTAVEAIEAAGGSAAAVIGDVRREEDIERAVTTAADTFGGVDICINNASAISLLGTEELPVKKFDLMQSINSRGTFLLTQACLPFLRKSDHAHILSLSPPLNLSPRWLGAHPAYMLSKYGMTLLTLGFSAEYADSEIAANCLWPQTMISTAAVVNVIGDEELASRSRSPEIMADAAVAVLSRPPCERTGQTLIDADVLEQNGITDLSRYGGGGEPELDIFVDPRR</sequence>
<dbReference type="NCBIfam" id="NF006133">
    <property type="entry name" value="PRK08278.1"/>
    <property type="match status" value="1"/>
</dbReference>
<dbReference type="Pfam" id="PF00106">
    <property type="entry name" value="adh_short"/>
    <property type="match status" value="1"/>
</dbReference>
<reference evidence="1 2" key="2">
    <citation type="journal article" date="2022" name="Arch. Microbiol.">
        <title>Rhodococcus pseudokoreensis sp. nov. isolated from the rhizosphere of young M26 apple rootstocks.</title>
        <authorList>
            <person name="Kampfer P."/>
            <person name="Glaeser S.P."/>
            <person name="Blom J."/>
            <person name="Wolf J."/>
            <person name="Benning S."/>
            <person name="Schloter M."/>
            <person name="Neumann-Schaal M."/>
        </authorList>
    </citation>
    <scope>NUCLEOTIDE SEQUENCE [LARGE SCALE GENOMIC DNA]</scope>
    <source>
        <strain evidence="1 2">R79</strain>
    </source>
</reference>
<dbReference type="SUPFAM" id="SSF51735">
    <property type="entry name" value="NAD(P)-binding Rossmann-fold domains"/>
    <property type="match status" value="1"/>
</dbReference>
<proteinExistence type="predicted"/>
<accession>A0A974W4T8</accession>
<dbReference type="InterPro" id="IPR002347">
    <property type="entry name" value="SDR_fam"/>
</dbReference>
<keyword evidence="2" id="KW-1185">Reference proteome</keyword>
<dbReference type="InterPro" id="IPR036291">
    <property type="entry name" value="NAD(P)-bd_dom_sf"/>
</dbReference>
<dbReference type="PANTHER" id="PTHR42808:SF3">
    <property type="entry name" value="HYDROXYSTEROID DEHYDROGENASE-LIKE PROTEIN 2"/>
    <property type="match status" value="1"/>
</dbReference>
<dbReference type="Gene3D" id="3.40.50.720">
    <property type="entry name" value="NAD(P)-binding Rossmann-like Domain"/>
    <property type="match status" value="1"/>
</dbReference>
<dbReference type="InterPro" id="IPR051935">
    <property type="entry name" value="HSDL2"/>
</dbReference>
<evidence type="ECO:0000313" key="1">
    <source>
        <dbReference type="EMBL" id="QSE90662.1"/>
    </source>
</evidence>
<reference evidence="1 2" key="1">
    <citation type="journal article" date="2021" name="Microbiol. Resour. Announc.">
        <title>Complete Genome Sequences of Two Rhodococcus sp. Strains with Large and Linear Chromosomes, Isolated from Apple Rhizosphere.</title>
        <authorList>
            <person name="Benning S."/>
            <person name="Brugnone N."/>
            <person name="Siani R."/>
            <person name="Kublik S."/>
            <person name="Schloter M."/>
            <person name="Rad V."/>
        </authorList>
    </citation>
    <scope>NUCLEOTIDE SEQUENCE [LARGE SCALE GENOMIC DNA]</scope>
    <source>
        <strain evidence="1 2">R79</strain>
    </source>
</reference>
<gene>
    <name evidence="1" type="ORF">JWS13_19565</name>
</gene>
<organism evidence="1 2">
    <name type="scientific">Rhodococcus pseudokoreensis</name>
    <dbReference type="NCBI Taxonomy" id="2811421"/>
    <lineage>
        <taxon>Bacteria</taxon>
        <taxon>Bacillati</taxon>
        <taxon>Actinomycetota</taxon>
        <taxon>Actinomycetes</taxon>
        <taxon>Mycobacteriales</taxon>
        <taxon>Nocardiaceae</taxon>
        <taxon>Rhodococcus</taxon>
    </lineage>
</organism>